<dbReference type="InterPro" id="IPR020843">
    <property type="entry name" value="ER"/>
</dbReference>
<dbReference type="EMBL" id="UOFN01000128">
    <property type="protein sequence ID" value="VAW80529.1"/>
    <property type="molecule type" value="Genomic_DNA"/>
</dbReference>
<keyword evidence="1" id="KW-0521">NADP</keyword>
<evidence type="ECO:0000313" key="4">
    <source>
        <dbReference type="EMBL" id="VAW80529.1"/>
    </source>
</evidence>
<organism evidence="4">
    <name type="scientific">hydrothermal vent metagenome</name>
    <dbReference type="NCBI Taxonomy" id="652676"/>
    <lineage>
        <taxon>unclassified sequences</taxon>
        <taxon>metagenomes</taxon>
        <taxon>ecological metagenomes</taxon>
    </lineage>
</organism>
<gene>
    <name evidence="4" type="ORF">MNBD_GAMMA15-707</name>
</gene>
<dbReference type="SUPFAM" id="SSF51735">
    <property type="entry name" value="NAD(P)-binding Rossmann-fold domains"/>
    <property type="match status" value="1"/>
</dbReference>
<name>A0A3B0Z272_9ZZZZ</name>
<dbReference type="GO" id="GO:0070402">
    <property type="term" value="F:NADPH binding"/>
    <property type="evidence" value="ECO:0007669"/>
    <property type="project" value="TreeGrafter"/>
</dbReference>
<dbReference type="Gene3D" id="3.40.50.720">
    <property type="entry name" value="NAD(P)-binding Rossmann-like Domain"/>
    <property type="match status" value="1"/>
</dbReference>
<dbReference type="InterPro" id="IPR011032">
    <property type="entry name" value="GroES-like_sf"/>
</dbReference>
<dbReference type="InterPro" id="IPR013149">
    <property type="entry name" value="ADH-like_C"/>
</dbReference>
<dbReference type="InterPro" id="IPR013154">
    <property type="entry name" value="ADH-like_N"/>
</dbReference>
<dbReference type="SUPFAM" id="SSF50129">
    <property type="entry name" value="GroES-like"/>
    <property type="match status" value="1"/>
</dbReference>
<dbReference type="CDD" id="cd08268">
    <property type="entry name" value="MDR2"/>
    <property type="match status" value="1"/>
</dbReference>
<proteinExistence type="predicted"/>
<dbReference type="Pfam" id="PF08240">
    <property type="entry name" value="ADH_N"/>
    <property type="match status" value="1"/>
</dbReference>
<dbReference type="AlphaFoldDB" id="A0A3B0Z272"/>
<evidence type="ECO:0000256" key="1">
    <source>
        <dbReference type="ARBA" id="ARBA00022857"/>
    </source>
</evidence>
<evidence type="ECO:0000256" key="2">
    <source>
        <dbReference type="ARBA" id="ARBA00023002"/>
    </source>
</evidence>
<evidence type="ECO:0000259" key="3">
    <source>
        <dbReference type="SMART" id="SM00829"/>
    </source>
</evidence>
<reference evidence="4" key="1">
    <citation type="submission" date="2018-06" db="EMBL/GenBank/DDBJ databases">
        <authorList>
            <person name="Zhirakovskaya E."/>
        </authorList>
    </citation>
    <scope>NUCLEOTIDE SEQUENCE</scope>
</reference>
<dbReference type="GO" id="GO:0003960">
    <property type="term" value="F:quinone reductase (NADPH) activity"/>
    <property type="evidence" value="ECO:0007669"/>
    <property type="project" value="UniProtKB-EC"/>
</dbReference>
<feature type="domain" description="Enoyl reductase (ER)" evidence="3">
    <location>
        <begin position="15"/>
        <end position="331"/>
    </location>
</feature>
<accession>A0A3B0Z272</accession>
<dbReference type="InterPro" id="IPR036291">
    <property type="entry name" value="NAD(P)-bd_dom_sf"/>
</dbReference>
<sequence length="334" mass="35733">MTGKTAKIVRFHKTGDASVLKLEDLPVQVPVGDEIRIAVEAIGLNRAEVMFREGQYLESPEFPSKLGYEASGVIEAVGPDVSDFTVGDRVSTIPAFSMGKYGVYGERVIVPARAAAKYPARLSAVEGASIWMQYITAFGGLIEVGKLAQGMTVVITAASSSVGLAAIQIAKMLGAIVIATTRGKDKRQFLLDAGADHVIVSKDEDLVKRVMDITSGQGANVFFDPVGGPLLETLALAAAPRAIMIEYGALSTSPTPFPLFTALAKGLTIRGYTLFELTQDNKLLERAKSFVYEGLDSGVLKPVIDRTFAFSDIAEAHRYMESNQQKGKIVVSVP</sequence>
<dbReference type="Pfam" id="PF00107">
    <property type="entry name" value="ADH_zinc_N"/>
    <property type="match status" value="1"/>
</dbReference>
<dbReference type="EC" id="1.6.5.5" evidence="4"/>
<dbReference type="Gene3D" id="3.90.180.10">
    <property type="entry name" value="Medium-chain alcohol dehydrogenases, catalytic domain"/>
    <property type="match status" value="1"/>
</dbReference>
<dbReference type="SMART" id="SM00829">
    <property type="entry name" value="PKS_ER"/>
    <property type="match status" value="1"/>
</dbReference>
<dbReference type="PANTHER" id="PTHR48106:SF5">
    <property type="entry name" value="ZINC-CONTAINING ALCOHOL DEHYDROGENASE"/>
    <property type="match status" value="1"/>
</dbReference>
<protein>
    <submittedName>
        <fullName evidence="4">Quinone oxidoreductase</fullName>
        <ecNumber evidence="4">1.6.5.5</ecNumber>
    </submittedName>
</protein>
<dbReference type="PANTHER" id="PTHR48106">
    <property type="entry name" value="QUINONE OXIDOREDUCTASE PIG3-RELATED"/>
    <property type="match status" value="1"/>
</dbReference>
<keyword evidence="2 4" id="KW-0560">Oxidoreductase</keyword>